<keyword evidence="1" id="KW-0812">Transmembrane</keyword>
<evidence type="ECO:0000313" key="3">
    <source>
        <dbReference type="EMBL" id="PNR59458.1"/>
    </source>
</evidence>
<dbReference type="Pfam" id="PF07727">
    <property type="entry name" value="RVT_2"/>
    <property type="match status" value="1"/>
</dbReference>
<keyword evidence="1" id="KW-0472">Membrane</keyword>
<accession>A0A2K1L0A7</accession>
<evidence type="ECO:0000313" key="4">
    <source>
        <dbReference type="EnsemblPlants" id="Pp3c2_5240V3.1"/>
    </source>
</evidence>
<dbReference type="Gramene" id="Pp3c2_5240V3.1">
    <property type="protein sequence ID" value="Pp3c2_5240V3.1"/>
    <property type="gene ID" value="Pp3c2_5240"/>
</dbReference>
<dbReference type="Proteomes" id="UP000006727">
    <property type="component" value="Chromosome 2"/>
</dbReference>
<keyword evidence="1" id="KW-1133">Transmembrane helix</keyword>
<dbReference type="CDD" id="cd09272">
    <property type="entry name" value="RNase_HI_RT_Ty1"/>
    <property type="match status" value="1"/>
</dbReference>
<reference evidence="3 5" key="1">
    <citation type="journal article" date="2008" name="Science">
        <title>The Physcomitrella genome reveals evolutionary insights into the conquest of land by plants.</title>
        <authorList>
            <person name="Rensing S."/>
            <person name="Lang D."/>
            <person name="Zimmer A."/>
            <person name="Terry A."/>
            <person name="Salamov A."/>
            <person name="Shapiro H."/>
            <person name="Nishiyama T."/>
            <person name="Perroud P.-F."/>
            <person name="Lindquist E."/>
            <person name="Kamisugi Y."/>
            <person name="Tanahashi T."/>
            <person name="Sakakibara K."/>
            <person name="Fujita T."/>
            <person name="Oishi K."/>
            <person name="Shin-I T."/>
            <person name="Kuroki Y."/>
            <person name="Toyoda A."/>
            <person name="Suzuki Y."/>
            <person name="Hashimoto A."/>
            <person name="Yamaguchi K."/>
            <person name="Sugano A."/>
            <person name="Kohara Y."/>
            <person name="Fujiyama A."/>
            <person name="Anterola A."/>
            <person name="Aoki S."/>
            <person name="Ashton N."/>
            <person name="Barbazuk W.B."/>
            <person name="Barker E."/>
            <person name="Bennetzen J."/>
            <person name="Bezanilla M."/>
            <person name="Blankenship R."/>
            <person name="Cho S.H."/>
            <person name="Dutcher S."/>
            <person name="Estelle M."/>
            <person name="Fawcett J.A."/>
            <person name="Gundlach H."/>
            <person name="Hanada K."/>
            <person name="Heyl A."/>
            <person name="Hicks K.A."/>
            <person name="Hugh J."/>
            <person name="Lohr M."/>
            <person name="Mayer K."/>
            <person name="Melkozernov A."/>
            <person name="Murata T."/>
            <person name="Nelson D."/>
            <person name="Pils B."/>
            <person name="Prigge M."/>
            <person name="Reiss B."/>
            <person name="Renner T."/>
            <person name="Rombauts S."/>
            <person name="Rushton P."/>
            <person name="Sanderfoot A."/>
            <person name="Schween G."/>
            <person name="Shiu S.-H."/>
            <person name="Stueber K."/>
            <person name="Theodoulou F.L."/>
            <person name="Tu H."/>
            <person name="Van de Peer Y."/>
            <person name="Verrier P.J."/>
            <person name="Waters E."/>
            <person name="Wood A."/>
            <person name="Yang L."/>
            <person name="Cove D."/>
            <person name="Cuming A."/>
            <person name="Hasebe M."/>
            <person name="Lucas S."/>
            <person name="Mishler D.B."/>
            <person name="Reski R."/>
            <person name="Grigoriev I."/>
            <person name="Quatrano R.S."/>
            <person name="Boore J.L."/>
        </authorList>
    </citation>
    <scope>NUCLEOTIDE SEQUENCE [LARGE SCALE GENOMIC DNA]</scope>
    <source>
        <strain evidence="4 5">cv. Gransden 2004</strain>
    </source>
</reference>
<gene>
    <name evidence="3" type="ORF">PHYPA_002249</name>
</gene>
<dbReference type="EMBL" id="ABEU02000002">
    <property type="protein sequence ID" value="PNR59458.1"/>
    <property type="molecule type" value="Genomic_DNA"/>
</dbReference>
<keyword evidence="5" id="KW-1185">Reference proteome</keyword>
<evidence type="ECO:0000313" key="5">
    <source>
        <dbReference type="Proteomes" id="UP000006727"/>
    </source>
</evidence>
<evidence type="ECO:0000256" key="1">
    <source>
        <dbReference type="SAM" id="Phobius"/>
    </source>
</evidence>
<evidence type="ECO:0000259" key="2">
    <source>
        <dbReference type="Pfam" id="PF07727"/>
    </source>
</evidence>
<feature type="domain" description="Reverse transcriptase Ty1/copia-type" evidence="2">
    <location>
        <begin position="18"/>
        <end position="113"/>
    </location>
</feature>
<sequence>MDKWIEVILKELSSLKKNQVWHLMKLPKNKKFVQYRWMYKKKQVDTYKTCLVVKRYIQKKDMDYIDFFSSIDKLATILVLFAIVAILDFDLYQMDVITIFLHGLFNVEIYIAQLKSQSALHLVKNPIFTIYLLKTKYIDIYYHFIFDVVDKKQIAFNKVASSNNVANMLTKTLPLKSFFIF</sequence>
<dbReference type="InParanoid" id="A0A2K1L0A7"/>
<dbReference type="AlphaFoldDB" id="A0A2K1L0A7"/>
<organism evidence="3">
    <name type="scientific">Physcomitrium patens</name>
    <name type="common">Spreading-leaved earth moss</name>
    <name type="synonym">Physcomitrella patens</name>
    <dbReference type="NCBI Taxonomy" id="3218"/>
    <lineage>
        <taxon>Eukaryota</taxon>
        <taxon>Viridiplantae</taxon>
        <taxon>Streptophyta</taxon>
        <taxon>Embryophyta</taxon>
        <taxon>Bryophyta</taxon>
        <taxon>Bryophytina</taxon>
        <taxon>Bryopsida</taxon>
        <taxon>Funariidae</taxon>
        <taxon>Funariales</taxon>
        <taxon>Funariaceae</taxon>
        <taxon>Physcomitrium</taxon>
    </lineage>
</organism>
<dbReference type="EnsemblPlants" id="Pp3c2_5240V3.1">
    <property type="protein sequence ID" value="Pp3c2_5240V3.1"/>
    <property type="gene ID" value="Pp3c2_5240"/>
</dbReference>
<proteinExistence type="predicted"/>
<feature type="transmembrane region" description="Helical" evidence="1">
    <location>
        <begin position="64"/>
        <end position="86"/>
    </location>
</feature>
<feature type="transmembrane region" description="Helical" evidence="1">
    <location>
        <begin position="92"/>
        <end position="112"/>
    </location>
</feature>
<protein>
    <recommendedName>
        <fullName evidence="2">Reverse transcriptase Ty1/copia-type domain-containing protein</fullName>
    </recommendedName>
</protein>
<reference evidence="4" key="3">
    <citation type="submission" date="2020-12" db="UniProtKB">
        <authorList>
            <consortium name="EnsemblPlants"/>
        </authorList>
    </citation>
    <scope>IDENTIFICATION</scope>
</reference>
<name>A0A2K1L0A7_PHYPA</name>
<dbReference type="InterPro" id="IPR013103">
    <property type="entry name" value="RVT_2"/>
</dbReference>
<reference evidence="3 5" key="2">
    <citation type="journal article" date="2018" name="Plant J.">
        <title>The Physcomitrella patens chromosome-scale assembly reveals moss genome structure and evolution.</title>
        <authorList>
            <person name="Lang D."/>
            <person name="Ullrich K.K."/>
            <person name="Murat F."/>
            <person name="Fuchs J."/>
            <person name="Jenkins J."/>
            <person name="Haas F.B."/>
            <person name="Piednoel M."/>
            <person name="Gundlach H."/>
            <person name="Van Bel M."/>
            <person name="Meyberg R."/>
            <person name="Vives C."/>
            <person name="Morata J."/>
            <person name="Symeonidi A."/>
            <person name="Hiss M."/>
            <person name="Muchero W."/>
            <person name="Kamisugi Y."/>
            <person name="Saleh O."/>
            <person name="Blanc G."/>
            <person name="Decker E.L."/>
            <person name="van Gessel N."/>
            <person name="Grimwood J."/>
            <person name="Hayes R.D."/>
            <person name="Graham S.W."/>
            <person name="Gunter L.E."/>
            <person name="McDaniel S.F."/>
            <person name="Hoernstein S.N.W."/>
            <person name="Larsson A."/>
            <person name="Li F.W."/>
            <person name="Perroud P.F."/>
            <person name="Phillips J."/>
            <person name="Ranjan P."/>
            <person name="Rokshar D.S."/>
            <person name="Rothfels C.J."/>
            <person name="Schneider L."/>
            <person name="Shu S."/>
            <person name="Stevenson D.W."/>
            <person name="Thummler F."/>
            <person name="Tillich M."/>
            <person name="Villarreal Aguilar J.C."/>
            <person name="Widiez T."/>
            <person name="Wong G.K."/>
            <person name="Wymore A."/>
            <person name="Zhang Y."/>
            <person name="Zimmer A.D."/>
            <person name="Quatrano R.S."/>
            <person name="Mayer K.F.X."/>
            <person name="Goodstein D."/>
            <person name="Casacuberta J.M."/>
            <person name="Vandepoele K."/>
            <person name="Reski R."/>
            <person name="Cuming A.C."/>
            <person name="Tuskan G.A."/>
            <person name="Maumus F."/>
            <person name="Salse J."/>
            <person name="Schmutz J."/>
            <person name="Rensing S.A."/>
        </authorList>
    </citation>
    <scope>NUCLEOTIDE SEQUENCE [LARGE SCALE GENOMIC DNA]</scope>
    <source>
        <strain evidence="4 5">cv. Gransden 2004</strain>
    </source>
</reference>
<dbReference type="STRING" id="3218.A0A2K1L0A7"/>